<reference evidence="7 8" key="1">
    <citation type="submission" date="2016-07" db="EMBL/GenBank/DDBJ databases">
        <title>Pervasive Adenine N6-methylation of Active Genes in Fungi.</title>
        <authorList>
            <consortium name="DOE Joint Genome Institute"/>
            <person name="Mondo S.J."/>
            <person name="Dannebaum R.O."/>
            <person name="Kuo R.C."/>
            <person name="Labutti K."/>
            <person name="Haridas S."/>
            <person name="Kuo A."/>
            <person name="Salamov A."/>
            <person name="Ahrendt S.R."/>
            <person name="Lipzen A."/>
            <person name="Sullivan W."/>
            <person name="Andreopoulos W.B."/>
            <person name="Clum A."/>
            <person name="Lindquist E."/>
            <person name="Daum C."/>
            <person name="Ramamoorthy G.K."/>
            <person name="Gryganskyi A."/>
            <person name="Culley D."/>
            <person name="Magnuson J.K."/>
            <person name="James T.Y."/>
            <person name="O'Malley M.A."/>
            <person name="Stajich J.E."/>
            <person name="Spatafora J.W."/>
            <person name="Visel A."/>
            <person name="Grigoriev I.V."/>
        </authorList>
    </citation>
    <scope>NUCLEOTIDE SEQUENCE [LARGE SCALE GENOMIC DNA]</scope>
    <source>
        <strain evidence="7 8">CBS 129021</strain>
    </source>
</reference>
<dbReference type="OrthoDB" id="73465at2759"/>
<dbReference type="CDD" id="cd02435">
    <property type="entry name" value="CCC1"/>
    <property type="match status" value="1"/>
</dbReference>
<dbReference type="AlphaFoldDB" id="A0A1Y2DQV4"/>
<feature type="transmembrane region" description="Helical" evidence="6">
    <location>
        <begin position="235"/>
        <end position="253"/>
    </location>
</feature>
<dbReference type="Proteomes" id="UP000193689">
    <property type="component" value="Unassembled WGS sequence"/>
</dbReference>
<dbReference type="GO" id="GO:0030026">
    <property type="term" value="P:intracellular manganese ion homeostasis"/>
    <property type="evidence" value="ECO:0007669"/>
    <property type="project" value="InterPro"/>
</dbReference>
<comment type="subcellular location">
    <subcellularLocation>
        <location evidence="1">Endomembrane system</location>
        <topology evidence="1">Multi-pass membrane protein</topology>
    </subcellularLocation>
</comment>
<dbReference type="InParanoid" id="A0A1Y2DQV4"/>
<comment type="similarity">
    <text evidence="2">Belongs to the CCC1 family.</text>
</comment>
<protein>
    <submittedName>
        <fullName evidence="7">Vacuolar iron transporter Ccc1</fullName>
    </submittedName>
</protein>
<dbReference type="EMBL" id="MCFJ01000010">
    <property type="protein sequence ID" value="ORY61682.1"/>
    <property type="molecule type" value="Genomic_DNA"/>
</dbReference>
<dbReference type="FunCoup" id="A0A1Y2DQV4">
    <property type="interactions" value="17"/>
</dbReference>
<evidence type="ECO:0000313" key="7">
    <source>
        <dbReference type="EMBL" id="ORY61682.1"/>
    </source>
</evidence>
<sequence length="301" mass="32052">MAASPRTETEPLLPHNLESQISNKILKSCEHGNHATSRGYWASIKFFLRQIIGHDEKKRSNVGIQARMVSDAIIGLSDGLTVPFALTAGLSSVSGITARTVIFGGLAELIAGAISMGLGGYLGARSEAQSWNETKRRENLRIATEPEMAVADVKAIFASYDITPGTLDALVNQLSASPKFVEFIMEFHHGTPEPASSRALQSAFTIALGYMLGGIIPLVPYFFVGQDGPDQIFLALWISVGVMAFALFVFGYVKNCAFSGWAGWRCVKQGIYGGGQMVIVGGSAAGSAVALVRLFDGLGES</sequence>
<gene>
    <name evidence="7" type="ORF">BCR38DRAFT_347642</name>
</gene>
<organism evidence="7 8">
    <name type="scientific">Pseudomassariella vexata</name>
    <dbReference type="NCBI Taxonomy" id="1141098"/>
    <lineage>
        <taxon>Eukaryota</taxon>
        <taxon>Fungi</taxon>
        <taxon>Dikarya</taxon>
        <taxon>Ascomycota</taxon>
        <taxon>Pezizomycotina</taxon>
        <taxon>Sordariomycetes</taxon>
        <taxon>Xylariomycetidae</taxon>
        <taxon>Amphisphaeriales</taxon>
        <taxon>Pseudomassariaceae</taxon>
        <taxon>Pseudomassariella</taxon>
    </lineage>
</organism>
<evidence type="ECO:0000256" key="1">
    <source>
        <dbReference type="ARBA" id="ARBA00004127"/>
    </source>
</evidence>
<name>A0A1Y2DQV4_9PEZI</name>
<keyword evidence="8" id="KW-1185">Reference proteome</keyword>
<dbReference type="RefSeq" id="XP_040713759.1">
    <property type="nucleotide sequence ID" value="XM_040856361.1"/>
</dbReference>
<dbReference type="InterPro" id="IPR008217">
    <property type="entry name" value="Ccc1_fam"/>
</dbReference>
<keyword evidence="3 6" id="KW-0812">Transmembrane</keyword>
<proteinExistence type="inferred from homology"/>
<dbReference type="STRING" id="1141098.A0A1Y2DQV4"/>
<dbReference type="GeneID" id="63772573"/>
<feature type="transmembrane region" description="Helical" evidence="6">
    <location>
        <begin position="203"/>
        <end position="223"/>
    </location>
</feature>
<evidence type="ECO:0000256" key="3">
    <source>
        <dbReference type="ARBA" id="ARBA00022692"/>
    </source>
</evidence>
<feature type="transmembrane region" description="Helical" evidence="6">
    <location>
        <begin position="274"/>
        <end position="295"/>
    </location>
</feature>
<keyword evidence="5 6" id="KW-0472">Membrane</keyword>
<evidence type="ECO:0000256" key="4">
    <source>
        <dbReference type="ARBA" id="ARBA00022989"/>
    </source>
</evidence>
<comment type="caution">
    <text evidence="7">The sequence shown here is derived from an EMBL/GenBank/DDBJ whole genome shotgun (WGS) entry which is preliminary data.</text>
</comment>
<evidence type="ECO:0000256" key="2">
    <source>
        <dbReference type="ARBA" id="ARBA00007049"/>
    </source>
</evidence>
<dbReference type="PANTHER" id="PTHR31851">
    <property type="entry name" value="FE(2+)/MN(2+) TRANSPORTER PCL1"/>
    <property type="match status" value="1"/>
</dbReference>
<accession>A0A1Y2DQV4</accession>
<evidence type="ECO:0000256" key="6">
    <source>
        <dbReference type="SAM" id="Phobius"/>
    </source>
</evidence>
<keyword evidence="4 6" id="KW-1133">Transmembrane helix</keyword>
<dbReference type="Pfam" id="PF01988">
    <property type="entry name" value="VIT1"/>
    <property type="match status" value="1"/>
</dbReference>
<evidence type="ECO:0000256" key="5">
    <source>
        <dbReference type="ARBA" id="ARBA00023136"/>
    </source>
</evidence>
<dbReference type="GO" id="GO:0005384">
    <property type="term" value="F:manganese ion transmembrane transporter activity"/>
    <property type="evidence" value="ECO:0007669"/>
    <property type="project" value="InterPro"/>
</dbReference>
<evidence type="ECO:0000313" key="8">
    <source>
        <dbReference type="Proteomes" id="UP000193689"/>
    </source>
</evidence>
<dbReference type="GO" id="GO:0012505">
    <property type="term" value="C:endomembrane system"/>
    <property type="evidence" value="ECO:0007669"/>
    <property type="project" value="UniProtKB-SubCell"/>
</dbReference>